<dbReference type="Gene3D" id="1.10.1740.10">
    <property type="match status" value="1"/>
</dbReference>
<comment type="similarity">
    <text evidence="1">Belongs to the sigma-70 factor family. ECF subfamily.</text>
</comment>
<dbReference type="InterPro" id="IPR007627">
    <property type="entry name" value="RNA_pol_sigma70_r2"/>
</dbReference>
<dbReference type="InterPro" id="IPR014327">
    <property type="entry name" value="RNA_pol_sigma70_bacteroid"/>
</dbReference>
<proteinExistence type="inferred from homology"/>
<evidence type="ECO:0000256" key="2">
    <source>
        <dbReference type="ARBA" id="ARBA00023015"/>
    </source>
</evidence>
<dbReference type="InterPro" id="IPR013324">
    <property type="entry name" value="RNA_pol_sigma_r3/r4-like"/>
</dbReference>
<dbReference type="Gene3D" id="1.10.10.10">
    <property type="entry name" value="Winged helix-like DNA-binding domain superfamily/Winged helix DNA-binding domain"/>
    <property type="match status" value="1"/>
</dbReference>
<dbReference type="InterPro" id="IPR014284">
    <property type="entry name" value="RNA_pol_sigma-70_dom"/>
</dbReference>
<keyword evidence="8" id="KW-1185">Reference proteome</keyword>
<evidence type="ECO:0000259" key="6">
    <source>
        <dbReference type="Pfam" id="PF08281"/>
    </source>
</evidence>
<dbReference type="SUPFAM" id="SSF88946">
    <property type="entry name" value="Sigma2 domain of RNA polymerase sigma factors"/>
    <property type="match status" value="1"/>
</dbReference>
<evidence type="ECO:0000256" key="1">
    <source>
        <dbReference type="ARBA" id="ARBA00010641"/>
    </source>
</evidence>
<accession>A0ABS1R397</accession>
<dbReference type="InterPro" id="IPR013249">
    <property type="entry name" value="RNA_pol_sigma70_r4_t2"/>
</dbReference>
<keyword evidence="3" id="KW-0731">Sigma factor</keyword>
<dbReference type="Pfam" id="PF08281">
    <property type="entry name" value="Sigma70_r4_2"/>
    <property type="match status" value="1"/>
</dbReference>
<dbReference type="RefSeq" id="WP_202102942.1">
    <property type="nucleotide sequence ID" value="NZ_JAERTY010000005.1"/>
</dbReference>
<dbReference type="PANTHER" id="PTHR43133">
    <property type="entry name" value="RNA POLYMERASE ECF-TYPE SIGMA FACTO"/>
    <property type="match status" value="1"/>
</dbReference>
<reference evidence="7 8" key="1">
    <citation type="submission" date="2021-01" db="EMBL/GenBank/DDBJ databases">
        <title>C459-1 draft genome sequence.</title>
        <authorList>
            <person name="Zhang X.-F."/>
        </authorList>
    </citation>
    <scope>NUCLEOTIDE SEQUENCE [LARGE SCALE GENOMIC DNA]</scope>
    <source>
        <strain evidence="8">C459-1</strain>
    </source>
</reference>
<dbReference type="InterPro" id="IPR013325">
    <property type="entry name" value="RNA_pol_sigma_r2"/>
</dbReference>
<name>A0ABS1R397_9SPHI</name>
<comment type="caution">
    <text evidence="7">The sequence shown here is derived from an EMBL/GenBank/DDBJ whole genome shotgun (WGS) entry which is preliminary data.</text>
</comment>
<dbReference type="EMBL" id="JAERTY010000005">
    <property type="protein sequence ID" value="MBL1409186.1"/>
    <property type="molecule type" value="Genomic_DNA"/>
</dbReference>
<protein>
    <submittedName>
        <fullName evidence="7">RNA polymerase sigma-70 factor</fullName>
    </submittedName>
</protein>
<evidence type="ECO:0000259" key="5">
    <source>
        <dbReference type="Pfam" id="PF04542"/>
    </source>
</evidence>
<dbReference type="SUPFAM" id="SSF88659">
    <property type="entry name" value="Sigma3 and sigma4 domains of RNA polymerase sigma factors"/>
    <property type="match status" value="1"/>
</dbReference>
<dbReference type="Proteomes" id="UP000625283">
    <property type="component" value="Unassembled WGS sequence"/>
</dbReference>
<evidence type="ECO:0000256" key="4">
    <source>
        <dbReference type="ARBA" id="ARBA00023163"/>
    </source>
</evidence>
<sequence length="199" mass="23740">MENKLTELNNDKDILYDFRNGKSQALERFIKRHQREMTYFAQTIIGNLEYSEEIIDDCFLKLWNRRKDLPIDVNLKSYLFVMVKNACLDFLRSPKRRQFERIDELTIQIPSADRIENNMIYAELLSHIYKEVNKLPPKQRLVFTLSYFEGLNTKEISEKLKISTNAVFIHKHEATKTIRSLFKGKKDILTLFIILFLQN</sequence>
<keyword evidence="4" id="KW-0804">Transcription</keyword>
<keyword evidence="2" id="KW-0805">Transcription regulation</keyword>
<dbReference type="InterPro" id="IPR036388">
    <property type="entry name" value="WH-like_DNA-bd_sf"/>
</dbReference>
<evidence type="ECO:0000256" key="3">
    <source>
        <dbReference type="ARBA" id="ARBA00023082"/>
    </source>
</evidence>
<dbReference type="PANTHER" id="PTHR43133:SF46">
    <property type="entry name" value="RNA POLYMERASE SIGMA-70 FACTOR ECF SUBFAMILY"/>
    <property type="match status" value="1"/>
</dbReference>
<dbReference type="NCBIfam" id="TIGR02985">
    <property type="entry name" value="Sig70_bacteroi1"/>
    <property type="match status" value="1"/>
</dbReference>
<feature type="domain" description="RNA polymerase sigma factor 70 region 4 type 2" evidence="6">
    <location>
        <begin position="129"/>
        <end position="176"/>
    </location>
</feature>
<evidence type="ECO:0000313" key="8">
    <source>
        <dbReference type="Proteomes" id="UP000625283"/>
    </source>
</evidence>
<feature type="domain" description="RNA polymerase sigma-70 region 2" evidence="5">
    <location>
        <begin position="30"/>
        <end position="96"/>
    </location>
</feature>
<dbReference type="Pfam" id="PF04542">
    <property type="entry name" value="Sigma70_r2"/>
    <property type="match status" value="1"/>
</dbReference>
<gene>
    <name evidence="7" type="ORF">JKG61_10520</name>
</gene>
<dbReference type="NCBIfam" id="TIGR02937">
    <property type="entry name" value="sigma70-ECF"/>
    <property type="match status" value="1"/>
</dbReference>
<dbReference type="InterPro" id="IPR039425">
    <property type="entry name" value="RNA_pol_sigma-70-like"/>
</dbReference>
<organism evidence="7 8">
    <name type="scientific">Sphingobacterium faecale</name>
    <dbReference type="NCBI Taxonomy" id="2803775"/>
    <lineage>
        <taxon>Bacteria</taxon>
        <taxon>Pseudomonadati</taxon>
        <taxon>Bacteroidota</taxon>
        <taxon>Sphingobacteriia</taxon>
        <taxon>Sphingobacteriales</taxon>
        <taxon>Sphingobacteriaceae</taxon>
        <taxon>Sphingobacterium</taxon>
    </lineage>
</organism>
<evidence type="ECO:0000313" key="7">
    <source>
        <dbReference type="EMBL" id="MBL1409186.1"/>
    </source>
</evidence>